<keyword evidence="3" id="KW-0479">Metal-binding</keyword>
<feature type="domain" description="Extradiol ring-cleavage dioxygenase class III enzyme subunit B" evidence="6">
    <location>
        <begin position="32"/>
        <end position="261"/>
    </location>
</feature>
<sequence length="372" mass="41927">MSTFRHPAVVVSHGPGPLWLLSSGFNDEMNKDAPAAKLLSTLFEKLYPNDENLPKRILFVSAHFESNGRGFEISNAAAPDLIFDYYGFDREAYDIDYPAKGDPVFAQRVKEHLEKNNIKAKMVNRGFDHGVFVPMSLIRPQADIPIVTMSINSYLGNKAHFDLGKALAPFRDEDTLILCSGQSTHNLHALQSRSPVLIEGARAFQSWLDETLSSESKLSVKERTEEILHWQDEPAAQFAHPTPDHFMPFIVAAGAGMEDKKPGAKAFFGGWAIGHMSFANYTWAGALVVLGLPFCKTQIWGREGAKEGRHGRWWLAARYFAGVGQRRVYGEEHGAEGQDGVSRRRRMMTRVWRAERIQGRKERKKENAERIR</sequence>
<protein>
    <recommendedName>
        <fullName evidence="6">Extradiol ring-cleavage dioxygenase class III enzyme subunit B domain-containing protein</fullName>
    </recommendedName>
</protein>
<dbReference type="GO" id="GO:0016702">
    <property type="term" value="F:oxidoreductase activity, acting on single donors with incorporation of molecular oxygen, incorporation of two atoms of oxygen"/>
    <property type="evidence" value="ECO:0007669"/>
    <property type="project" value="UniProtKB-ARBA"/>
</dbReference>
<organism evidence="7 8">
    <name type="scientific">Phytophthora fragariae</name>
    <dbReference type="NCBI Taxonomy" id="53985"/>
    <lineage>
        <taxon>Eukaryota</taxon>
        <taxon>Sar</taxon>
        <taxon>Stramenopiles</taxon>
        <taxon>Oomycota</taxon>
        <taxon>Peronosporomycetes</taxon>
        <taxon>Peronosporales</taxon>
        <taxon>Peronosporaceae</taxon>
        <taxon>Phytophthora</taxon>
    </lineage>
</organism>
<dbReference type="Pfam" id="PF02900">
    <property type="entry name" value="LigB"/>
    <property type="match status" value="1"/>
</dbReference>
<dbReference type="InterPro" id="IPR014436">
    <property type="entry name" value="Extradiol_dOase_DODA"/>
</dbReference>
<proteinExistence type="inferred from homology"/>
<gene>
    <name evidence="7" type="ORF">PF011_g28763</name>
</gene>
<comment type="caution">
    <text evidence="7">The sequence shown here is derived from an EMBL/GenBank/DDBJ whole genome shotgun (WGS) entry which is preliminary data.</text>
</comment>
<comment type="similarity">
    <text evidence="2">Belongs to the DODA-type extradiol aromatic ring-opening dioxygenase family.</text>
</comment>
<feature type="non-terminal residue" evidence="7">
    <location>
        <position position="372"/>
    </location>
</feature>
<keyword evidence="5" id="KW-0560">Oxidoreductase</keyword>
<dbReference type="InterPro" id="IPR004183">
    <property type="entry name" value="Xdiol_dOase_suB"/>
</dbReference>
<dbReference type="CDD" id="cd07363">
    <property type="entry name" value="45_DOPA_Dioxygenase"/>
    <property type="match status" value="1"/>
</dbReference>
<evidence type="ECO:0000256" key="3">
    <source>
        <dbReference type="ARBA" id="ARBA00022723"/>
    </source>
</evidence>
<keyword evidence="4" id="KW-0862">Zinc</keyword>
<dbReference type="PANTHER" id="PTHR30096">
    <property type="entry name" value="4,5-DOPA DIOXYGENASE EXTRADIOL-LIKE PROTEIN"/>
    <property type="match status" value="1"/>
</dbReference>
<dbReference type="GO" id="GO:0008270">
    <property type="term" value="F:zinc ion binding"/>
    <property type="evidence" value="ECO:0007669"/>
    <property type="project" value="InterPro"/>
</dbReference>
<evidence type="ECO:0000256" key="2">
    <source>
        <dbReference type="ARBA" id="ARBA00007581"/>
    </source>
</evidence>
<evidence type="ECO:0000313" key="8">
    <source>
        <dbReference type="Proteomes" id="UP000460718"/>
    </source>
</evidence>
<evidence type="ECO:0000256" key="5">
    <source>
        <dbReference type="ARBA" id="ARBA00023002"/>
    </source>
</evidence>
<dbReference type="SUPFAM" id="SSF53213">
    <property type="entry name" value="LigB-like"/>
    <property type="match status" value="1"/>
</dbReference>
<reference evidence="7 8" key="1">
    <citation type="submission" date="2018-09" db="EMBL/GenBank/DDBJ databases">
        <title>Genomic investigation of the strawberry pathogen Phytophthora fragariae indicates pathogenicity is determined by transcriptional variation in three key races.</title>
        <authorList>
            <person name="Adams T.M."/>
            <person name="Armitage A.D."/>
            <person name="Sobczyk M.K."/>
            <person name="Bates H.J."/>
            <person name="Dunwell J.M."/>
            <person name="Nellist C.F."/>
            <person name="Harrison R.J."/>
        </authorList>
    </citation>
    <scope>NUCLEOTIDE SEQUENCE [LARGE SCALE GENOMIC DNA]</scope>
    <source>
        <strain evidence="7 8">SCRP245</strain>
    </source>
</reference>
<evidence type="ECO:0000256" key="1">
    <source>
        <dbReference type="ARBA" id="ARBA00001947"/>
    </source>
</evidence>
<dbReference type="Proteomes" id="UP000460718">
    <property type="component" value="Unassembled WGS sequence"/>
</dbReference>
<evidence type="ECO:0000313" key="7">
    <source>
        <dbReference type="EMBL" id="KAE8964186.1"/>
    </source>
</evidence>
<dbReference type="Gene3D" id="3.40.830.10">
    <property type="entry name" value="LigB-like"/>
    <property type="match status" value="1"/>
</dbReference>
<dbReference type="AlphaFoldDB" id="A0A6A3H3R4"/>
<evidence type="ECO:0000259" key="6">
    <source>
        <dbReference type="Pfam" id="PF02900"/>
    </source>
</evidence>
<dbReference type="GO" id="GO:0008198">
    <property type="term" value="F:ferrous iron binding"/>
    <property type="evidence" value="ECO:0007669"/>
    <property type="project" value="InterPro"/>
</dbReference>
<name>A0A6A3H3R4_9STRA</name>
<accession>A0A6A3H3R4</accession>
<evidence type="ECO:0000256" key="4">
    <source>
        <dbReference type="ARBA" id="ARBA00022833"/>
    </source>
</evidence>
<dbReference type="EMBL" id="QXFW01004825">
    <property type="protein sequence ID" value="KAE8964186.1"/>
    <property type="molecule type" value="Genomic_DNA"/>
</dbReference>
<dbReference type="PANTHER" id="PTHR30096:SF0">
    <property type="entry name" value="4,5-DOPA DIOXYGENASE EXTRADIOL-LIKE PROTEIN"/>
    <property type="match status" value="1"/>
</dbReference>
<comment type="cofactor">
    <cofactor evidence="1">
        <name>Zn(2+)</name>
        <dbReference type="ChEBI" id="CHEBI:29105"/>
    </cofactor>
</comment>